<dbReference type="InterPro" id="IPR000917">
    <property type="entry name" value="Sulfatase_N"/>
</dbReference>
<keyword evidence="10" id="KW-0479">Metal-binding</keyword>
<feature type="binding site" evidence="11">
    <location>
        <position position="323"/>
    </location>
    <ligand>
        <name>Mn(2+)</name>
        <dbReference type="ChEBI" id="CHEBI:29035"/>
    </ligand>
</feature>
<comment type="subcellular location">
    <subcellularLocation>
        <location evidence="1">Cell membrane</location>
        <topology evidence="1">Multi-pass membrane protein</topology>
    </subcellularLocation>
</comment>
<dbReference type="AlphaFoldDB" id="A0A167FY44"/>
<feature type="transmembrane region" description="Helical" evidence="12">
    <location>
        <begin position="128"/>
        <end position="147"/>
    </location>
</feature>
<evidence type="ECO:0000256" key="10">
    <source>
        <dbReference type="PIRSR" id="PIRSR005091-2"/>
    </source>
</evidence>
<accession>A0A167FY44</accession>
<evidence type="ECO:0000256" key="12">
    <source>
        <dbReference type="SAM" id="Phobius"/>
    </source>
</evidence>
<keyword evidence="5 12" id="KW-0812">Transmembrane</keyword>
<feature type="transmembrane region" description="Helical" evidence="12">
    <location>
        <begin position="174"/>
        <end position="192"/>
    </location>
</feature>
<evidence type="ECO:0000313" key="15">
    <source>
        <dbReference type="Proteomes" id="UP000077134"/>
    </source>
</evidence>
<keyword evidence="14" id="KW-0808">Transferase</keyword>
<proteinExistence type="inferred from homology"/>
<dbReference type="SUPFAM" id="SSF53649">
    <property type="entry name" value="Alkaline phosphatase-like"/>
    <property type="match status" value="1"/>
</dbReference>
<keyword evidence="7 8" id="KW-0472">Membrane</keyword>
<feature type="transmembrane region" description="Helical" evidence="12">
    <location>
        <begin position="50"/>
        <end position="67"/>
    </location>
</feature>
<evidence type="ECO:0000256" key="9">
    <source>
        <dbReference type="PIRSR" id="PIRSR005091-1"/>
    </source>
</evidence>
<dbReference type="Pfam" id="PF00884">
    <property type="entry name" value="Sulfatase"/>
    <property type="match status" value="1"/>
</dbReference>
<feature type="binding site" evidence="11">
    <location>
        <position position="496"/>
    </location>
    <ligand>
        <name>Mn(2+)</name>
        <dbReference type="ChEBI" id="CHEBI:29035"/>
    </ligand>
</feature>
<name>A0A167FY44_9BACL</name>
<dbReference type="InterPro" id="IPR050448">
    <property type="entry name" value="OpgB/LTA_synthase_biosynth"/>
</dbReference>
<dbReference type="Gene3D" id="3.30.1120.170">
    <property type="match status" value="1"/>
</dbReference>
<keyword evidence="6 12" id="KW-1133">Transmembrane helix</keyword>
<dbReference type="Gene3D" id="3.40.720.10">
    <property type="entry name" value="Alkaline Phosphatase, subunit A"/>
    <property type="match status" value="1"/>
</dbReference>
<evidence type="ECO:0000256" key="2">
    <source>
        <dbReference type="ARBA" id="ARBA00004936"/>
    </source>
</evidence>
<reference evidence="14 15" key="1">
    <citation type="submission" date="2016-02" db="EMBL/GenBank/DDBJ databases">
        <title>Paenibacillus sp. LPB0068, isolated from Crassostrea gigas.</title>
        <authorList>
            <person name="Shin S.-K."/>
            <person name="Yi H."/>
        </authorList>
    </citation>
    <scope>NUCLEOTIDE SEQUENCE [LARGE SCALE GENOMIC DNA]</scope>
    <source>
        <strain evidence="14 15">LPB0068</strain>
    </source>
</reference>
<evidence type="ECO:0000256" key="4">
    <source>
        <dbReference type="ARBA" id="ARBA00022475"/>
    </source>
</evidence>
<comment type="caution">
    <text evidence="14">The sequence shown here is derived from an EMBL/GenBank/DDBJ whole genome shotgun (WGS) entry which is preliminary data.</text>
</comment>
<evidence type="ECO:0000313" key="14">
    <source>
        <dbReference type="EMBL" id="OAB77014.1"/>
    </source>
</evidence>
<feature type="binding site" evidence="11">
    <location>
        <position position="281"/>
    </location>
    <ligand>
        <name>Mn(2+)</name>
        <dbReference type="ChEBI" id="CHEBI:29035"/>
    </ligand>
</feature>
<dbReference type="PIRSF" id="PIRSF005091">
    <property type="entry name" value="Mmb_sulf_HI1246"/>
    <property type="match status" value="1"/>
</dbReference>
<evidence type="ECO:0000256" key="8">
    <source>
        <dbReference type="PIRNR" id="PIRNR005091"/>
    </source>
</evidence>
<dbReference type="PANTHER" id="PTHR47371">
    <property type="entry name" value="LIPOTEICHOIC ACID SYNTHASE"/>
    <property type="match status" value="1"/>
</dbReference>
<evidence type="ECO:0000256" key="6">
    <source>
        <dbReference type="ARBA" id="ARBA00022989"/>
    </source>
</evidence>
<evidence type="ECO:0000256" key="1">
    <source>
        <dbReference type="ARBA" id="ARBA00004651"/>
    </source>
</evidence>
<dbReference type="InterPro" id="IPR017850">
    <property type="entry name" value="Alkaline_phosphatase_core_sf"/>
</dbReference>
<gene>
    <name evidence="14" type="ORF">PNBC_06385</name>
</gene>
<dbReference type="GO" id="GO:0046872">
    <property type="term" value="F:metal ion binding"/>
    <property type="evidence" value="ECO:0007669"/>
    <property type="project" value="UniProtKB-KW"/>
</dbReference>
<keyword evidence="10" id="KW-0464">Manganese</keyword>
<evidence type="ECO:0000256" key="3">
    <source>
        <dbReference type="ARBA" id="ARBA00009983"/>
    </source>
</evidence>
<organism evidence="14 15">
    <name type="scientific">Paenibacillus crassostreae</name>
    <dbReference type="NCBI Taxonomy" id="1763538"/>
    <lineage>
        <taxon>Bacteria</taxon>
        <taxon>Bacillati</taxon>
        <taxon>Bacillota</taxon>
        <taxon>Bacilli</taxon>
        <taxon>Bacillales</taxon>
        <taxon>Paenibacillaceae</taxon>
        <taxon>Paenibacillus</taxon>
    </lineage>
</organism>
<feature type="transmembrane region" description="Helical" evidence="12">
    <location>
        <begin position="20"/>
        <end position="38"/>
    </location>
</feature>
<sequence>MQSVYLQVKIPNALFRISSYALFMLILLMKLTLIDNLINLPNIQLDPLDYVIALGSLMLVSFWTLWLPRRGYVVSLILLNIILTFIIYSDLVYYRYFGDFITVPVLLQTGQVSSLGESIHSLILWKDLSFFIDWILFILYAITRWILRHKKESSLYLHQTPPIRSRNNNIVRRFIAGTITLAIGYVLTFSPIKQYSETWALGLFAGNWWNMSIYNVTGLIGFHGYDIYRYAQEHLGPEPTLSQEKMNAVKDLFTQKSAQRTIQNNTFGMYKNNNVIVIQMEAMMNFVIGKSINGEEITPHFNKLMKESMYFNNYYQQTGQGRTSDADFISHSSLHALPSGSAFIRYPEHKYDMLPSIMKKHGYSTNAFHAYESSFWNRTIMYNNMSYDHFYSKNDYKNDEPLGWSLGDKSFFKQSLDKMNSLDQPFYSFLITLTSHYPYTMPKDTQQLNVGEFSDNIFGNYLHAIHYVDEALGQFVQQMKAQGIWDNTILVLYGDHDNSIKDKFYYEQFLGKNISDLDMKQIMNQVPLLIHLPDNSQVGEYTDPAGQIDLSPSLLHLLGIPTDSYHMLGNNLFAEHERQVILRSGAVINSKLVYIPSPDGVYENGNCYDLNTRDTTEITNCRVMFDQAALELNISDQVIQYNLISKLDND</sequence>
<dbReference type="GO" id="GO:0005886">
    <property type="term" value="C:plasma membrane"/>
    <property type="evidence" value="ECO:0007669"/>
    <property type="project" value="UniProtKB-SubCell"/>
</dbReference>
<dbReference type="GO" id="GO:0016740">
    <property type="term" value="F:transferase activity"/>
    <property type="evidence" value="ECO:0007669"/>
    <property type="project" value="UniProtKB-KW"/>
</dbReference>
<dbReference type="Proteomes" id="UP000077134">
    <property type="component" value="Unassembled WGS sequence"/>
</dbReference>
<feature type="binding site" evidence="11">
    <location>
        <position position="495"/>
    </location>
    <ligand>
        <name>Mn(2+)</name>
        <dbReference type="ChEBI" id="CHEBI:29035"/>
    </ligand>
</feature>
<feature type="binding site" evidence="10">
    <location>
        <position position="436"/>
    </location>
    <ligand>
        <name>substrate</name>
    </ligand>
</feature>
<dbReference type="KEGG" id="pcx:LPB68_18355"/>
<keyword evidence="15" id="KW-1185">Reference proteome</keyword>
<dbReference type="PANTHER" id="PTHR47371:SF3">
    <property type="entry name" value="PHOSPHOGLYCEROL TRANSFERASE I"/>
    <property type="match status" value="1"/>
</dbReference>
<dbReference type="EMBL" id="LSFN01000005">
    <property type="protein sequence ID" value="OAB77014.1"/>
    <property type="molecule type" value="Genomic_DNA"/>
</dbReference>
<comment type="pathway">
    <text evidence="2">Cell wall biogenesis; lipoteichoic acid biosynthesis.</text>
</comment>
<evidence type="ECO:0000259" key="13">
    <source>
        <dbReference type="Pfam" id="PF00884"/>
    </source>
</evidence>
<dbReference type="InterPro" id="IPR012160">
    <property type="entry name" value="LtaS-like"/>
</dbReference>
<feature type="transmembrane region" description="Helical" evidence="12">
    <location>
        <begin position="74"/>
        <end position="96"/>
    </location>
</feature>
<feature type="active site" evidence="9">
    <location>
        <position position="323"/>
    </location>
</feature>
<protein>
    <submittedName>
        <fullName evidence="14">Phosphoglycerol transferase</fullName>
    </submittedName>
</protein>
<comment type="similarity">
    <text evidence="3 8">Belongs to the LTA synthase family.</text>
</comment>
<evidence type="ECO:0000256" key="5">
    <source>
        <dbReference type="ARBA" id="ARBA00022692"/>
    </source>
</evidence>
<dbReference type="CDD" id="cd16015">
    <property type="entry name" value="LTA_synthase"/>
    <property type="match status" value="1"/>
</dbReference>
<keyword evidence="4 8" id="KW-1003">Cell membrane</keyword>
<feature type="domain" description="Sulfatase N-terminal" evidence="13">
    <location>
        <begin position="274"/>
        <end position="560"/>
    </location>
</feature>
<evidence type="ECO:0000256" key="11">
    <source>
        <dbReference type="PIRSR" id="PIRSR005091-3"/>
    </source>
</evidence>
<evidence type="ECO:0000256" key="7">
    <source>
        <dbReference type="ARBA" id="ARBA00023136"/>
    </source>
</evidence>
<dbReference type="STRING" id="1763538.LPB68_18355"/>